<dbReference type="RefSeq" id="XP_024943767.1">
    <property type="nucleotide sequence ID" value="XM_025087999.1"/>
</dbReference>
<accession>A0AAJ7RML1</accession>
<dbReference type="Proteomes" id="UP000694920">
    <property type="component" value="Unplaced"/>
</dbReference>
<sequence>MDTFQSPGFYIPFSINPFNGFLTGIMKRLREQMSSILSRIPESGIVSPWGKIPEGANTTSTTKIVDGHVVTINETTYSSGNDSHGAVFRVRIIDVKPQNDTLETVGGEGEAEVVTTESSESESTTAQTEDSSTPARSVETVENDLNNEIPKSQIELLNA</sequence>
<gene>
    <name evidence="3" type="primary">LOC107270629</name>
</gene>
<keyword evidence="2" id="KW-1185">Reference proteome</keyword>
<proteinExistence type="predicted"/>
<name>A0AAJ7RML1_CEPCN</name>
<dbReference type="CTD" id="34652"/>
<dbReference type="KEGG" id="ccin:107270629"/>
<evidence type="ECO:0000313" key="2">
    <source>
        <dbReference type="Proteomes" id="UP000694920"/>
    </source>
</evidence>
<feature type="region of interest" description="Disordered" evidence="1">
    <location>
        <begin position="101"/>
        <end position="159"/>
    </location>
</feature>
<dbReference type="GeneID" id="107270629"/>
<feature type="compositionally biased region" description="Low complexity" evidence="1">
    <location>
        <begin position="112"/>
        <end position="133"/>
    </location>
</feature>
<evidence type="ECO:0000313" key="3">
    <source>
        <dbReference type="RefSeq" id="XP_024943767.1"/>
    </source>
</evidence>
<organism evidence="2 3">
    <name type="scientific">Cephus cinctus</name>
    <name type="common">Wheat stem sawfly</name>
    <dbReference type="NCBI Taxonomy" id="211228"/>
    <lineage>
        <taxon>Eukaryota</taxon>
        <taxon>Metazoa</taxon>
        <taxon>Ecdysozoa</taxon>
        <taxon>Arthropoda</taxon>
        <taxon>Hexapoda</taxon>
        <taxon>Insecta</taxon>
        <taxon>Pterygota</taxon>
        <taxon>Neoptera</taxon>
        <taxon>Endopterygota</taxon>
        <taxon>Hymenoptera</taxon>
        <taxon>Cephoidea</taxon>
        <taxon>Cephidae</taxon>
        <taxon>Cephus</taxon>
    </lineage>
</organism>
<dbReference type="AlphaFoldDB" id="A0AAJ7RML1"/>
<reference evidence="3" key="1">
    <citation type="submission" date="2025-08" db="UniProtKB">
        <authorList>
            <consortium name="RefSeq"/>
        </authorList>
    </citation>
    <scope>IDENTIFICATION</scope>
</reference>
<protein>
    <submittedName>
        <fullName evidence="3">Icarapin-like</fullName>
    </submittedName>
</protein>
<evidence type="ECO:0000256" key="1">
    <source>
        <dbReference type="SAM" id="MobiDB-lite"/>
    </source>
</evidence>